<gene>
    <name evidence="1" type="ORF">BOKJ2_LOCUS7510</name>
</gene>
<accession>A0A811KRH5</accession>
<name>A0A811KRH5_9BILA</name>
<dbReference type="EMBL" id="CAJFCW020000004">
    <property type="protein sequence ID" value="CAG9109928.1"/>
    <property type="molecule type" value="Genomic_DNA"/>
</dbReference>
<organism evidence="1 2">
    <name type="scientific">Bursaphelenchus okinawaensis</name>
    <dbReference type="NCBI Taxonomy" id="465554"/>
    <lineage>
        <taxon>Eukaryota</taxon>
        <taxon>Metazoa</taxon>
        <taxon>Ecdysozoa</taxon>
        <taxon>Nematoda</taxon>
        <taxon>Chromadorea</taxon>
        <taxon>Rhabditida</taxon>
        <taxon>Tylenchina</taxon>
        <taxon>Tylenchomorpha</taxon>
        <taxon>Aphelenchoidea</taxon>
        <taxon>Aphelenchoididae</taxon>
        <taxon>Bursaphelenchus</taxon>
    </lineage>
</organism>
<protein>
    <submittedName>
        <fullName evidence="1">Uncharacterized protein</fullName>
    </submittedName>
</protein>
<dbReference type="EMBL" id="CAJFDH010000004">
    <property type="protein sequence ID" value="CAD5218300.1"/>
    <property type="molecule type" value="Genomic_DNA"/>
</dbReference>
<keyword evidence="2" id="KW-1185">Reference proteome</keyword>
<dbReference type="Proteomes" id="UP000614601">
    <property type="component" value="Unassembled WGS sequence"/>
</dbReference>
<proteinExistence type="predicted"/>
<reference evidence="1" key="1">
    <citation type="submission" date="2020-09" db="EMBL/GenBank/DDBJ databases">
        <authorList>
            <person name="Kikuchi T."/>
        </authorList>
    </citation>
    <scope>NUCLEOTIDE SEQUENCE</scope>
    <source>
        <strain evidence="1">SH1</strain>
    </source>
</reference>
<evidence type="ECO:0000313" key="2">
    <source>
        <dbReference type="Proteomes" id="UP000614601"/>
    </source>
</evidence>
<sequence length="178" mass="20173">MTTQVNVGKASNAVRKAVRQYNCHENCLYSSRKLAMLALECTDEPTVLIATSAMHVILPKIKKKVSIVIIDEYGTTSTTTAVTTVVARMILTGSSSWEIGSNYVQFGQLPCQLRRFDEESLLNLLMKEERELKRNLRFTHRFCELLARMIDHNIYHEALSYAGNREPHVELQRALGTA</sequence>
<comment type="caution">
    <text evidence="1">The sequence shown here is derived from an EMBL/GenBank/DDBJ whole genome shotgun (WGS) entry which is preliminary data.</text>
</comment>
<evidence type="ECO:0000313" key="1">
    <source>
        <dbReference type="EMBL" id="CAD5218300.1"/>
    </source>
</evidence>
<dbReference type="Proteomes" id="UP000783686">
    <property type="component" value="Unassembled WGS sequence"/>
</dbReference>
<dbReference type="AlphaFoldDB" id="A0A811KRH5"/>